<organism evidence="4 6">
    <name type="scientific">Thermococcus thioreducens</name>
    <dbReference type="NCBI Taxonomy" id="277988"/>
    <lineage>
        <taxon>Archaea</taxon>
        <taxon>Methanobacteriati</taxon>
        <taxon>Methanobacteriota</taxon>
        <taxon>Thermococci</taxon>
        <taxon>Thermococcales</taxon>
        <taxon>Thermococcaceae</taxon>
        <taxon>Thermococcus</taxon>
    </lineage>
</organism>
<feature type="domain" description="PIN" evidence="2">
    <location>
        <begin position="4"/>
        <end position="120"/>
    </location>
</feature>
<evidence type="ECO:0000313" key="7">
    <source>
        <dbReference type="Proteomes" id="UP000182125"/>
    </source>
</evidence>
<accession>A0A0Q2QRL2</accession>
<dbReference type="PATRIC" id="fig|277988.4.peg.1040"/>
<keyword evidence="1" id="KW-0460">Magnesium</keyword>
<protein>
    <recommendedName>
        <fullName evidence="2">PIN domain-containing protein</fullName>
    </recommendedName>
</protein>
<dbReference type="SUPFAM" id="SSF88723">
    <property type="entry name" value="PIN domain-like"/>
    <property type="match status" value="1"/>
</dbReference>
<dbReference type="KEGG" id="ttd:A3L14_01445"/>
<sequence length="145" mass="16854">MRFVVDASLLIDAFSKFNEERRRLALKVFEAIEGHEIYVPRICMIEFVNVLSRFTPEEKVREFLEVFDFFNLVGESEFFDEAVELAFRLHSRAADTYYISTAMIVGGVLLTNDKRMAENARGSGVDVYYILKESDPFFKLLEVDE</sequence>
<dbReference type="InterPro" id="IPR002716">
    <property type="entry name" value="PIN_dom"/>
</dbReference>
<dbReference type="EMBL" id="LIXN01000007">
    <property type="protein sequence ID" value="KQH82629.1"/>
    <property type="molecule type" value="Genomic_DNA"/>
</dbReference>
<dbReference type="OrthoDB" id="99382at2157"/>
<keyword evidence="8" id="KW-1185">Reference proteome</keyword>
<dbReference type="CDD" id="cd09873">
    <property type="entry name" value="PIN_Pae0151-like"/>
    <property type="match status" value="1"/>
</dbReference>
<reference evidence="4 6" key="1">
    <citation type="submission" date="2015-08" db="EMBL/GenBank/DDBJ databases">
        <title>Thermococcus thioreducens DSM 14981 genome sequencing.</title>
        <authorList>
            <person name="Hong S.-J."/>
            <person name="Kim M.-C."/>
            <person name="Shin J.-H."/>
        </authorList>
    </citation>
    <scope>NUCLEOTIDE SEQUENCE [LARGE SCALE GENOMIC DNA]</scope>
    <source>
        <strain evidence="4 6">DSM 14981</strain>
    </source>
</reference>
<dbReference type="Pfam" id="PF01850">
    <property type="entry name" value="PIN"/>
    <property type="match status" value="1"/>
</dbReference>
<dbReference type="PANTHER" id="PTHR35901:SF1">
    <property type="entry name" value="EXONUCLEASE VAPC9"/>
    <property type="match status" value="1"/>
</dbReference>
<dbReference type="Proteomes" id="UP000182125">
    <property type="component" value="Unassembled WGS sequence"/>
</dbReference>
<evidence type="ECO:0000313" key="5">
    <source>
        <dbReference type="EMBL" id="SEW16583.1"/>
    </source>
</evidence>
<dbReference type="InterPro" id="IPR044153">
    <property type="entry name" value="PIN_Pae0151-like"/>
</dbReference>
<dbReference type="EMBL" id="FOIW01000002">
    <property type="protein sequence ID" value="SEW16583.1"/>
    <property type="molecule type" value="Genomic_DNA"/>
</dbReference>
<dbReference type="InterPro" id="IPR051619">
    <property type="entry name" value="TypeII_TA_RNase_PINc/VapC"/>
</dbReference>
<evidence type="ECO:0000313" key="3">
    <source>
        <dbReference type="EMBL" id="ASJ11632.1"/>
    </source>
</evidence>
<dbReference type="PANTHER" id="PTHR35901">
    <property type="entry name" value="RIBONUCLEASE VAPC3"/>
    <property type="match status" value="1"/>
</dbReference>
<evidence type="ECO:0000313" key="8">
    <source>
        <dbReference type="Proteomes" id="UP000250136"/>
    </source>
</evidence>
<dbReference type="Proteomes" id="UP000051862">
    <property type="component" value="Unassembled WGS sequence"/>
</dbReference>
<reference evidence="3 8" key="2">
    <citation type="submission" date="2016-04" db="EMBL/GenBank/DDBJ databases">
        <title>Complete genome sequence of Thermococcus thioreducens type strain OGL-20P.</title>
        <authorList>
            <person name="Oger P.M."/>
        </authorList>
    </citation>
    <scope>NUCLEOTIDE SEQUENCE [LARGE SCALE GENOMIC DNA]</scope>
    <source>
        <strain evidence="3 8">OGL-20P</strain>
    </source>
</reference>
<dbReference type="RefSeq" id="WP_055429212.1">
    <property type="nucleotide sequence ID" value="NZ_CP015105.1"/>
</dbReference>
<proteinExistence type="predicted"/>
<dbReference type="EMBL" id="CP015105">
    <property type="protein sequence ID" value="ASJ11632.1"/>
    <property type="molecule type" value="Genomic_DNA"/>
</dbReference>
<name>A0A0Q2QRL2_9EURY</name>
<dbReference type="AlphaFoldDB" id="A0A0Q2QRL2"/>
<dbReference type="Proteomes" id="UP000250136">
    <property type="component" value="Chromosome"/>
</dbReference>
<dbReference type="GeneID" id="33333046"/>
<dbReference type="Gene3D" id="3.40.50.1010">
    <property type="entry name" value="5'-nuclease"/>
    <property type="match status" value="1"/>
</dbReference>
<evidence type="ECO:0000259" key="2">
    <source>
        <dbReference type="Pfam" id="PF01850"/>
    </source>
</evidence>
<reference evidence="5 7" key="3">
    <citation type="submission" date="2016-10" db="EMBL/GenBank/DDBJ databases">
        <authorList>
            <person name="de Groot N.N."/>
        </authorList>
    </citation>
    <scope>NUCLEOTIDE SEQUENCE [LARGE SCALE GENOMIC DNA]</scope>
    <source>
        <strain evidence="5 7">OGL-20</strain>
    </source>
</reference>
<evidence type="ECO:0000256" key="1">
    <source>
        <dbReference type="ARBA" id="ARBA00022842"/>
    </source>
</evidence>
<evidence type="ECO:0000313" key="4">
    <source>
        <dbReference type="EMBL" id="KQH82629.1"/>
    </source>
</evidence>
<dbReference type="InterPro" id="IPR029060">
    <property type="entry name" value="PIN-like_dom_sf"/>
</dbReference>
<evidence type="ECO:0000313" key="6">
    <source>
        <dbReference type="Proteomes" id="UP000051862"/>
    </source>
</evidence>
<dbReference type="STRING" id="277988.SAMN05216170_1994"/>
<gene>
    <name evidence="3" type="ORF">A3L14_01445</name>
    <name evidence="4" type="ORF">AMR53_04995</name>
    <name evidence="5" type="ORF">SAMN05216170_1994</name>
</gene>